<dbReference type="SUPFAM" id="SSF52540">
    <property type="entry name" value="P-loop containing nucleoside triphosphate hydrolases"/>
    <property type="match status" value="2"/>
</dbReference>
<dbReference type="InterPro" id="IPR003959">
    <property type="entry name" value="ATPase_AAA_core"/>
</dbReference>
<dbReference type="PRINTS" id="PR00300">
    <property type="entry name" value="CLPPROTEASEA"/>
</dbReference>
<dbReference type="InterPro" id="IPR003593">
    <property type="entry name" value="AAA+_ATPase"/>
</dbReference>
<feature type="domain" description="AAA+ ATPase" evidence="4">
    <location>
        <begin position="490"/>
        <end position="637"/>
    </location>
</feature>
<comment type="caution">
    <text evidence="5">The sequence shown here is derived from an EMBL/GenBank/DDBJ whole genome shotgun (WGS) entry which is preliminary data.</text>
</comment>
<organism evidence="5 6">
    <name type="scientific">Piscinibacter terrae</name>
    <dbReference type="NCBI Taxonomy" id="2496871"/>
    <lineage>
        <taxon>Bacteria</taxon>
        <taxon>Pseudomonadati</taxon>
        <taxon>Pseudomonadota</taxon>
        <taxon>Betaproteobacteria</taxon>
        <taxon>Burkholderiales</taxon>
        <taxon>Sphaerotilaceae</taxon>
        <taxon>Piscinibacter</taxon>
    </lineage>
</organism>
<keyword evidence="3" id="KW-0143">Chaperone</keyword>
<dbReference type="PANTHER" id="PTHR11638">
    <property type="entry name" value="ATP-DEPENDENT CLP PROTEASE"/>
    <property type="match status" value="1"/>
</dbReference>
<evidence type="ECO:0000313" key="5">
    <source>
        <dbReference type="EMBL" id="RQP24918.1"/>
    </source>
</evidence>
<reference evidence="5 6" key="1">
    <citation type="submission" date="2018-08" db="EMBL/GenBank/DDBJ databases">
        <authorList>
            <person name="Khan S.A."/>
            <person name="Jeon C.O."/>
            <person name="Chun B.H."/>
            <person name="Jeong S.E."/>
        </authorList>
    </citation>
    <scope>NUCLEOTIDE SEQUENCE [LARGE SCALE GENOMIC DNA]</scope>
    <source>
        <strain evidence="5 6">S-16</strain>
    </source>
</reference>
<keyword evidence="1" id="KW-0547">Nucleotide-binding</keyword>
<dbReference type="Pfam" id="PF07724">
    <property type="entry name" value="AAA_2"/>
    <property type="match status" value="1"/>
</dbReference>
<dbReference type="Pfam" id="PF10431">
    <property type="entry name" value="ClpB_D2-small"/>
    <property type="match status" value="1"/>
</dbReference>
<evidence type="ECO:0000256" key="3">
    <source>
        <dbReference type="ARBA" id="ARBA00023186"/>
    </source>
</evidence>
<dbReference type="RefSeq" id="WP_124539825.1">
    <property type="nucleotide sequence ID" value="NZ_QUSW01000002.1"/>
</dbReference>
<keyword evidence="2" id="KW-0067">ATP-binding</keyword>
<dbReference type="Gene3D" id="3.40.50.300">
    <property type="entry name" value="P-loop containing nucleotide triphosphate hydrolases"/>
    <property type="match status" value="2"/>
</dbReference>
<dbReference type="PANTHER" id="PTHR11638:SF18">
    <property type="entry name" value="HEAT SHOCK PROTEIN 104"/>
    <property type="match status" value="1"/>
</dbReference>
<dbReference type="GO" id="GO:0005524">
    <property type="term" value="F:ATP binding"/>
    <property type="evidence" value="ECO:0007669"/>
    <property type="project" value="UniProtKB-KW"/>
</dbReference>
<gene>
    <name evidence="5" type="ORF">DZC73_08610</name>
</gene>
<sequence>MASTHDASLAFFELTTGSGETVVTPIACPEMAWIGTNARGMARKMSKAVQEHLINEGRYLDAVRLTAPWPLERHEIEVDLPAGPDPLAQPARRVRHVAFLSPAESAPRCIGVVPAVGVVALAEPERLKEAVAEAIVLEHRRSGRQADVRKQVAAQWFEQVELHEVPLELEFHGAEALRQLQEQRAEPLLRQIGEEMNPGRRPAIGLGETVTALARAVEGRFARSVLVVGAEGTGKTALIHQYVRELRRRGRPLPWETTAARLIQGLTRDGGWQHALAVLWGELVKRDMMLYVGHLAELFEVGQYQGNAVSLGEALREPLARGRLMLLAEATPEELSRIELRSPGFGALFQLVRMPELAEAQQERVIVDAVAALASEQGVEVPSSAVAEVVALQRRFSPYSGFPGKSIRFFEELVLHVRGRVNALGRDEAIDAFCAETGMPRRMLDPRLPLHLPDVDAFFRRRLFGQADALDVVVGLLAATKTGMARTGKPIASMLLIGPTGVGKTETAKALAEFMFGDPRRMVRFDMSEYADPAAVLRLLGDLGQEEGVLIGAVRRQPFSVVLFDELEKAHPSFFDLLLQVLGEGRLTSGGGLTANFCGTFVVMTSNLGAQAMQRAPIGMVAGRDDPRRHFEHAVQEAFRPELYNRIDHIVPFAALTAVERAPIFEREMALMRQRDGLLERNAQLDVTPEVAPCLARLPGDPRYGARDVQRVMRRQLVLPLAHALAPHAHVAPLAVRVDAEGGAAITIKATPRQQAVDTAPLLAADVLADARRHWQKVTEGPLFVNLVNQLFRLDKERLRHEKKRRRNPAMPHWDVTEQAQRMRDLATVQAESKTLFGEVIELEGQALLVLAGESADVPDVAAWRSRFLAFMQRAFHVMRPDSGVCTVGVYASPRLIGMLRDEWCEVARRAGFTVRTQVVRMGDDPPKKAVEEGEPPPSAYLKFPWPQVDGRQSPIVGFEIEMRGAAVYDYFRLESGMWRLFDEERKLDAWVAVRGVELGSFRTPDNVHRQHFFDSMAVHRQVKHSQLTDPHADWHCPFPDTVAWKQRLDRQFEALMSRMLLGEDV</sequence>
<dbReference type="GO" id="GO:0016887">
    <property type="term" value="F:ATP hydrolysis activity"/>
    <property type="evidence" value="ECO:0007669"/>
    <property type="project" value="InterPro"/>
</dbReference>
<dbReference type="GO" id="GO:0034605">
    <property type="term" value="P:cellular response to heat"/>
    <property type="evidence" value="ECO:0007669"/>
    <property type="project" value="TreeGrafter"/>
</dbReference>
<dbReference type="OrthoDB" id="1488635at2"/>
<proteinExistence type="predicted"/>
<reference evidence="5 6" key="2">
    <citation type="submission" date="2018-12" db="EMBL/GenBank/DDBJ databases">
        <title>Rhizobacter gummiphilus sp. nov., a rubber-degrading bacterium isolated from the soil of a botanical garden in Japan.</title>
        <authorList>
            <person name="Shunsuke S.S."/>
        </authorList>
    </citation>
    <scope>NUCLEOTIDE SEQUENCE [LARGE SCALE GENOMIC DNA]</scope>
    <source>
        <strain evidence="5 6">S-16</strain>
    </source>
</reference>
<dbReference type="GO" id="GO:0005737">
    <property type="term" value="C:cytoplasm"/>
    <property type="evidence" value="ECO:0007669"/>
    <property type="project" value="TreeGrafter"/>
</dbReference>
<dbReference type="InterPro" id="IPR001270">
    <property type="entry name" value="ClpA/B"/>
</dbReference>
<dbReference type="SMART" id="SM00382">
    <property type="entry name" value="AAA"/>
    <property type="match status" value="2"/>
</dbReference>
<dbReference type="AlphaFoldDB" id="A0A3N7HRL7"/>
<evidence type="ECO:0000313" key="6">
    <source>
        <dbReference type="Proteomes" id="UP000267464"/>
    </source>
</evidence>
<name>A0A3N7HRL7_9BURK</name>
<dbReference type="EMBL" id="QUSW01000002">
    <property type="protein sequence ID" value="RQP24918.1"/>
    <property type="molecule type" value="Genomic_DNA"/>
</dbReference>
<dbReference type="InterPro" id="IPR027417">
    <property type="entry name" value="P-loop_NTPase"/>
</dbReference>
<accession>A0A3N7HRL7</accession>
<dbReference type="InterPro" id="IPR050130">
    <property type="entry name" value="ClpA_ClpB"/>
</dbReference>
<protein>
    <submittedName>
        <fullName evidence="5">AAA family ATPase</fullName>
    </submittedName>
</protein>
<evidence type="ECO:0000256" key="2">
    <source>
        <dbReference type="ARBA" id="ARBA00022840"/>
    </source>
</evidence>
<keyword evidence="6" id="KW-1185">Reference proteome</keyword>
<dbReference type="InterPro" id="IPR019489">
    <property type="entry name" value="Clp_ATPase_C"/>
</dbReference>
<feature type="domain" description="AAA+ ATPase" evidence="4">
    <location>
        <begin position="221"/>
        <end position="444"/>
    </location>
</feature>
<dbReference type="CDD" id="cd19499">
    <property type="entry name" value="RecA-like_ClpB_Hsp104-like"/>
    <property type="match status" value="1"/>
</dbReference>
<dbReference type="Gene3D" id="1.10.8.60">
    <property type="match status" value="1"/>
</dbReference>
<dbReference type="Proteomes" id="UP000267464">
    <property type="component" value="Unassembled WGS sequence"/>
</dbReference>
<evidence type="ECO:0000256" key="1">
    <source>
        <dbReference type="ARBA" id="ARBA00022741"/>
    </source>
</evidence>
<evidence type="ECO:0000259" key="4">
    <source>
        <dbReference type="SMART" id="SM00382"/>
    </source>
</evidence>